<dbReference type="Gene3D" id="3.10.20.90">
    <property type="entry name" value="Phosphatidylinositol 3-kinase Catalytic Subunit, Chain A, domain 1"/>
    <property type="match status" value="1"/>
</dbReference>
<feature type="compositionally biased region" description="Low complexity" evidence="1">
    <location>
        <begin position="26"/>
        <end position="42"/>
    </location>
</feature>
<proteinExistence type="predicted"/>
<feature type="region of interest" description="Disordered" evidence="1">
    <location>
        <begin position="1"/>
        <end position="178"/>
    </location>
</feature>
<protein>
    <recommendedName>
        <fullName evidence="4">Rad60/SUMO-like domain-containing protein</fullName>
    </recommendedName>
</protein>
<feature type="compositionally biased region" description="Acidic residues" evidence="1">
    <location>
        <begin position="129"/>
        <end position="139"/>
    </location>
</feature>
<evidence type="ECO:0000256" key="1">
    <source>
        <dbReference type="SAM" id="MobiDB-lite"/>
    </source>
</evidence>
<gene>
    <name evidence="2" type="ORF">H1R20_g11554</name>
</gene>
<reference evidence="2" key="1">
    <citation type="submission" date="2022-06" db="EMBL/GenBank/DDBJ databases">
        <title>Genome Sequence of Candolleomyces eurysporus.</title>
        <authorList>
            <person name="Buettner E."/>
        </authorList>
    </citation>
    <scope>NUCLEOTIDE SEQUENCE</scope>
    <source>
        <strain evidence="2">VTCC 930004</strain>
    </source>
</reference>
<feature type="compositionally biased region" description="Low complexity" evidence="1">
    <location>
        <begin position="341"/>
        <end position="359"/>
    </location>
</feature>
<keyword evidence="3" id="KW-1185">Reference proteome</keyword>
<feature type="compositionally biased region" description="Basic residues" evidence="1">
    <location>
        <begin position="9"/>
        <end position="19"/>
    </location>
</feature>
<dbReference type="AlphaFoldDB" id="A0A9W8J6W5"/>
<comment type="caution">
    <text evidence="2">The sequence shown here is derived from an EMBL/GenBank/DDBJ whole genome shotgun (WGS) entry which is preliminary data.</text>
</comment>
<accession>A0A9W8J6W5</accession>
<dbReference type="Proteomes" id="UP001140091">
    <property type="component" value="Unassembled WGS sequence"/>
</dbReference>
<dbReference type="OrthoDB" id="3365399at2759"/>
<feature type="non-terminal residue" evidence="2">
    <location>
        <position position="1"/>
    </location>
</feature>
<feature type="compositionally biased region" description="Basic and acidic residues" evidence="1">
    <location>
        <begin position="105"/>
        <end position="120"/>
    </location>
</feature>
<organism evidence="2 3">
    <name type="scientific">Candolleomyces eurysporus</name>
    <dbReference type="NCBI Taxonomy" id="2828524"/>
    <lineage>
        <taxon>Eukaryota</taxon>
        <taxon>Fungi</taxon>
        <taxon>Dikarya</taxon>
        <taxon>Basidiomycota</taxon>
        <taxon>Agaricomycotina</taxon>
        <taxon>Agaricomycetes</taxon>
        <taxon>Agaricomycetidae</taxon>
        <taxon>Agaricales</taxon>
        <taxon>Agaricineae</taxon>
        <taxon>Psathyrellaceae</taxon>
        <taxon>Candolleomyces</taxon>
    </lineage>
</organism>
<evidence type="ECO:0000313" key="2">
    <source>
        <dbReference type="EMBL" id="KAJ2925540.1"/>
    </source>
</evidence>
<evidence type="ECO:0000313" key="3">
    <source>
        <dbReference type="Proteomes" id="UP001140091"/>
    </source>
</evidence>
<dbReference type="EMBL" id="JANBPK010001158">
    <property type="protein sequence ID" value="KAJ2925540.1"/>
    <property type="molecule type" value="Genomic_DNA"/>
</dbReference>
<feature type="compositionally biased region" description="Basic and acidic residues" evidence="1">
    <location>
        <begin position="69"/>
        <end position="81"/>
    </location>
</feature>
<feature type="compositionally biased region" description="Low complexity" evidence="1">
    <location>
        <begin position="379"/>
        <end position="392"/>
    </location>
</feature>
<feature type="compositionally biased region" description="Basic residues" evidence="1">
    <location>
        <begin position="152"/>
        <end position="167"/>
    </location>
</feature>
<feature type="region of interest" description="Disordered" evidence="1">
    <location>
        <begin position="460"/>
        <end position="499"/>
    </location>
</feature>
<name>A0A9W8J6W5_9AGAR</name>
<evidence type="ECO:0008006" key="4">
    <source>
        <dbReference type="Google" id="ProtNLM"/>
    </source>
</evidence>
<feature type="compositionally biased region" description="Basic and acidic residues" evidence="1">
    <location>
        <begin position="479"/>
        <end position="492"/>
    </location>
</feature>
<sequence>MADAAPNRPRPRPRPRPKAKSPVTQSSTNASGSSTAGPSATPKKAATRSENDLDAMFMKNKNRSLKTWHKLEDLAKDDKGAIDIGSSSESDENASPRSRKRARKRPEALPKPKWQQDKNILRMLSAEPASDDSDSDVAELSDPSVTPNNSRRQSKRKKQRQRSRSRSRSLTPPPMIPLQQVENVRKFVREALGTTDIPTIDLDDSTITLDPELERIVEQARQKTPHESRTADNSAVVDPEDTVVITVHWKPHPQDPKGKEVDWKYRINRTDSFYGLFEEIADDAHIVASNLVVCHQGKRIFASAGPSVLNIWRDVEFTAYNKTTFEYIRANPDLSAYNDLSSTQPQTQAPPTSSSSNSSIPVFDISDSDEDEPATPRKAAPSVQSQAASQSQLATGAESQSEADDDDDKLKLIFRSAKTGSRDIVLTVRPTAKCGNILRAFLKRAGLEKEYPEVFAAAGAPPPARGKGGKKAAAATPPKDPRLCVDGDRLDNESPISEADLEDGDLVEVVGL</sequence>
<feature type="region of interest" description="Disordered" evidence="1">
    <location>
        <begin position="338"/>
        <end position="407"/>
    </location>
</feature>